<dbReference type="STRING" id="1220578.FPE01S_02_02510"/>
<reference evidence="3 4" key="1">
    <citation type="submission" date="2015-04" db="EMBL/GenBank/DDBJ databases">
        <title>Whole genome shotgun sequence of Flavihumibacter petaseus NBRC 106054.</title>
        <authorList>
            <person name="Miyazawa S."/>
            <person name="Hosoyama A."/>
            <person name="Hashimoto M."/>
            <person name="Noguchi M."/>
            <person name="Tsuchikane K."/>
            <person name="Ohji S."/>
            <person name="Yamazoe A."/>
            <person name="Ichikawa N."/>
            <person name="Kimura A."/>
            <person name="Fujita N."/>
        </authorList>
    </citation>
    <scope>NUCLEOTIDE SEQUENCE [LARGE SCALE GENOMIC DNA]</scope>
    <source>
        <strain evidence="3 4">NBRC 106054</strain>
    </source>
</reference>
<gene>
    <name evidence="3" type="ORF">FPE01S_02_02510</name>
</gene>
<organism evidence="3 4">
    <name type="scientific">Flavihumibacter petaseus NBRC 106054</name>
    <dbReference type="NCBI Taxonomy" id="1220578"/>
    <lineage>
        <taxon>Bacteria</taxon>
        <taxon>Pseudomonadati</taxon>
        <taxon>Bacteroidota</taxon>
        <taxon>Chitinophagia</taxon>
        <taxon>Chitinophagales</taxon>
        <taxon>Chitinophagaceae</taxon>
        <taxon>Flavihumibacter</taxon>
    </lineage>
</organism>
<name>A0A0E9MZH2_9BACT</name>
<feature type="domain" description="VOC" evidence="2">
    <location>
        <begin position="4"/>
        <end position="114"/>
    </location>
</feature>
<dbReference type="InterPro" id="IPR000182">
    <property type="entry name" value="GNAT_dom"/>
</dbReference>
<keyword evidence="3" id="KW-0808">Transferase</keyword>
<evidence type="ECO:0000313" key="3">
    <source>
        <dbReference type="EMBL" id="GAO43147.1"/>
    </source>
</evidence>
<evidence type="ECO:0000313" key="4">
    <source>
        <dbReference type="Proteomes" id="UP000033121"/>
    </source>
</evidence>
<protein>
    <submittedName>
        <fullName evidence="3">Putative acyltransferase</fullName>
    </submittedName>
</protein>
<dbReference type="Proteomes" id="UP000033121">
    <property type="component" value="Unassembled WGS sequence"/>
</dbReference>
<dbReference type="SUPFAM" id="SSF54593">
    <property type="entry name" value="Glyoxalase/Bleomycin resistance protein/Dihydroxybiphenyl dioxygenase"/>
    <property type="match status" value="1"/>
</dbReference>
<keyword evidence="4" id="KW-1185">Reference proteome</keyword>
<dbReference type="AlphaFoldDB" id="A0A0E9MZH2"/>
<feature type="domain" description="N-acetyltransferase" evidence="1">
    <location>
        <begin position="127"/>
        <end position="262"/>
    </location>
</feature>
<dbReference type="EMBL" id="BBWV01000002">
    <property type="protein sequence ID" value="GAO43147.1"/>
    <property type="molecule type" value="Genomic_DNA"/>
</dbReference>
<dbReference type="InterPro" id="IPR004360">
    <property type="entry name" value="Glyas_Fos-R_dOase_dom"/>
</dbReference>
<dbReference type="PROSITE" id="PS51819">
    <property type="entry name" value="VOC"/>
    <property type="match status" value="1"/>
</dbReference>
<dbReference type="PANTHER" id="PTHR43233:SF1">
    <property type="entry name" value="FAMILY N-ACETYLTRANSFERASE, PUTATIVE (AFU_ORTHOLOGUE AFUA_6G03350)-RELATED"/>
    <property type="match status" value="1"/>
</dbReference>
<dbReference type="Pfam" id="PF13508">
    <property type="entry name" value="Acetyltransf_7"/>
    <property type="match status" value="1"/>
</dbReference>
<dbReference type="PROSITE" id="PS51186">
    <property type="entry name" value="GNAT"/>
    <property type="match status" value="1"/>
</dbReference>
<sequence length="262" mass="29196">MKFRKGIPILYSSDVLRSVAYYTSVLGFDNHWTWGDPPTFAGISKDSFEIFFCEKGQGNPGTWMSVFVDKVDEYHDLIKSRGAQILVPPVDREWGVREMLVQDPDAHKIRFGCGISIRDKSSVSLPEQVRIVVRKPSLEEELSLVASVGWTATGGVADQQRLNQLVFSVVAEDTQTGTAIGCAEVASDLASIYYIKNVIVRPEWQNQRIGAALMQAVTHWIDANALEDALVTLFTGENLAPFYRQFGFNPGYGMTRKPGNKK</sequence>
<dbReference type="Gene3D" id="3.40.630.30">
    <property type="match status" value="1"/>
</dbReference>
<keyword evidence="3" id="KW-0012">Acyltransferase</keyword>
<dbReference type="GO" id="GO:0016747">
    <property type="term" value="F:acyltransferase activity, transferring groups other than amino-acyl groups"/>
    <property type="evidence" value="ECO:0007669"/>
    <property type="project" value="InterPro"/>
</dbReference>
<dbReference type="InterPro" id="IPR029068">
    <property type="entry name" value="Glyas_Bleomycin-R_OHBP_Dase"/>
</dbReference>
<dbReference type="SUPFAM" id="SSF55729">
    <property type="entry name" value="Acyl-CoA N-acyltransferases (Nat)"/>
    <property type="match status" value="1"/>
</dbReference>
<evidence type="ECO:0000259" key="2">
    <source>
        <dbReference type="PROSITE" id="PS51819"/>
    </source>
</evidence>
<proteinExistence type="predicted"/>
<comment type="caution">
    <text evidence="3">The sequence shown here is derived from an EMBL/GenBank/DDBJ whole genome shotgun (WGS) entry which is preliminary data.</text>
</comment>
<accession>A0A0E9MZH2</accession>
<dbReference type="CDD" id="cd04301">
    <property type="entry name" value="NAT_SF"/>
    <property type="match status" value="1"/>
</dbReference>
<dbReference type="Gene3D" id="3.10.180.10">
    <property type="entry name" value="2,3-Dihydroxybiphenyl 1,2-Dioxygenase, domain 1"/>
    <property type="match status" value="1"/>
</dbReference>
<dbReference type="InterPro" id="IPR016181">
    <property type="entry name" value="Acyl_CoA_acyltransferase"/>
</dbReference>
<dbReference type="InterPro" id="IPR037523">
    <property type="entry name" value="VOC_core"/>
</dbReference>
<dbReference type="InterPro" id="IPR053144">
    <property type="entry name" value="Acetyltransferase_Butenolide"/>
</dbReference>
<dbReference type="Pfam" id="PF00903">
    <property type="entry name" value="Glyoxalase"/>
    <property type="match status" value="1"/>
</dbReference>
<dbReference type="PANTHER" id="PTHR43233">
    <property type="entry name" value="FAMILY N-ACETYLTRANSFERASE, PUTATIVE (AFU_ORTHOLOGUE AFUA_6G03350)-RELATED"/>
    <property type="match status" value="1"/>
</dbReference>
<evidence type="ECO:0000259" key="1">
    <source>
        <dbReference type="PROSITE" id="PS51186"/>
    </source>
</evidence>